<dbReference type="InterPro" id="IPR055406">
    <property type="entry name" value="HEAT_Maestro"/>
</dbReference>
<feature type="region of interest" description="Disordered" evidence="1">
    <location>
        <begin position="1"/>
        <end position="25"/>
    </location>
</feature>
<reference evidence="3" key="2">
    <citation type="submission" date="2025-08" db="UniProtKB">
        <authorList>
            <consortium name="Ensembl"/>
        </authorList>
    </citation>
    <scope>IDENTIFICATION</scope>
    <source>
        <strain evidence="3">Thorbecke</strain>
    </source>
</reference>
<evidence type="ECO:0000256" key="1">
    <source>
        <dbReference type="SAM" id="MobiDB-lite"/>
    </source>
</evidence>
<keyword evidence="4" id="KW-1185">Reference proteome</keyword>
<dbReference type="Pfam" id="PF23227">
    <property type="entry name" value="HEAT_MROH2B_C"/>
    <property type="match status" value="1"/>
</dbReference>
<dbReference type="AlphaFoldDB" id="A0A5F9DEP0"/>
<sequence length="308" mass="34603">MLASMDQTQRRMLGQPSAIPASQPTKKRTSIISFFSKVSGRLRFQKREPLKNVFCLLAERARDPSAKKRHMAMRGLGTMAREAPDKVRKYKKAVLALLVHGLYDPVSSEVIHESVKTLTIVLGKSQGKGLGSLFVDITLQTRTLLDDEHDGVRYSAFVLFGQLAAFAGRKWKKFFSRQVKQTQDCLLIHLQDRNPQVAKACKAAFRACSPYLKHQKEFSFQSEEDERNPKLCRQLVSEPGWEGILFRVPAPLISNAECAQTHGESLPRKCLGPIIFQLQLSRDATKMARHQWPDTLGEASAVPAQVFG</sequence>
<dbReference type="Proteomes" id="UP000001811">
    <property type="component" value="Chromosome 9"/>
</dbReference>
<dbReference type="PANTHER" id="PTHR23120:SF39">
    <property type="entry name" value="MAESTRO"/>
    <property type="match status" value="1"/>
</dbReference>
<dbReference type="PANTHER" id="PTHR23120">
    <property type="entry name" value="MAESTRO-RELATED HEAT DOMAIN-CONTAINING"/>
    <property type="match status" value="1"/>
</dbReference>
<dbReference type="Ensembl" id="ENSOCUT00000059626.1">
    <property type="protein sequence ID" value="ENSOCUP00000044658.1"/>
    <property type="gene ID" value="ENSOCUG00000007663.4"/>
</dbReference>
<gene>
    <name evidence="3" type="primary">MRO</name>
</gene>
<evidence type="ECO:0000313" key="4">
    <source>
        <dbReference type="Proteomes" id="UP000001811"/>
    </source>
</evidence>
<name>A0A5F9DEP0_RABIT</name>
<protein>
    <submittedName>
        <fullName evidence="3">Maestro</fullName>
    </submittedName>
</protein>
<reference evidence="3" key="3">
    <citation type="submission" date="2025-09" db="UniProtKB">
        <authorList>
            <consortium name="Ensembl"/>
        </authorList>
    </citation>
    <scope>IDENTIFICATION</scope>
    <source>
        <strain evidence="3">Thorbecke</strain>
    </source>
</reference>
<dbReference type="EMBL" id="AAGW02032408">
    <property type="status" value="NOT_ANNOTATED_CDS"/>
    <property type="molecule type" value="Genomic_DNA"/>
</dbReference>
<organism evidence="3 4">
    <name type="scientific">Oryctolagus cuniculus</name>
    <name type="common">Rabbit</name>
    <dbReference type="NCBI Taxonomy" id="9986"/>
    <lineage>
        <taxon>Eukaryota</taxon>
        <taxon>Metazoa</taxon>
        <taxon>Chordata</taxon>
        <taxon>Craniata</taxon>
        <taxon>Vertebrata</taxon>
        <taxon>Euteleostomi</taxon>
        <taxon>Mammalia</taxon>
        <taxon>Eutheria</taxon>
        <taxon>Euarchontoglires</taxon>
        <taxon>Glires</taxon>
        <taxon>Lagomorpha</taxon>
        <taxon>Leporidae</taxon>
        <taxon>Oryctolagus</taxon>
    </lineage>
</organism>
<dbReference type="InterPro" id="IPR045206">
    <property type="entry name" value="Maestro_heat-like_prot"/>
</dbReference>
<feature type="domain" description="Maestro/Maestro-like HEAT-repeats" evidence="2">
    <location>
        <begin position="56"/>
        <end position="221"/>
    </location>
</feature>
<dbReference type="Bgee" id="ENSOCUG00000007663">
    <property type="expression patterns" value="Expressed in testis and 7 other cell types or tissues"/>
</dbReference>
<accession>A0A5F9DEP0</accession>
<dbReference type="InterPro" id="IPR011989">
    <property type="entry name" value="ARM-like"/>
</dbReference>
<evidence type="ECO:0000259" key="2">
    <source>
        <dbReference type="Pfam" id="PF23227"/>
    </source>
</evidence>
<dbReference type="InterPro" id="IPR016024">
    <property type="entry name" value="ARM-type_fold"/>
</dbReference>
<dbReference type="SUPFAM" id="SSF48371">
    <property type="entry name" value="ARM repeat"/>
    <property type="match status" value="1"/>
</dbReference>
<reference evidence="3 4" key="1">
    <citation type="journal article" date="2011" name="Nature">
        <title>A high-resolution map of human evolutionary constraint using 29 mammals.</title>
        <authorList>
            <person name="Lindblad-Toh K."/>
            <person name="Garber M."/>
            <person name="Zuk O."/>
            <person name="Lin M.F."/>
            <person name="Parker B.J."/>
            <person name="Washietl S."/>
            <person name="Kheradpour P."/>
            <person name="Ernst J."/>
            <person name="Jordan G."/>
            <person name="Mauceli E."/>
            <person name="Ward L.D."/>
            <person name="Lowe C.B."/>
            <person name="Holloway A.K."/>
            <person name="Clamp M."/>
            <person name="Gnerre S."/>
            <person name="Alfoldi J."/>
            <person name="Beal K."/>
            <person name="Chang J."/>
            <person name="Clawson H."/>
            <person name="Cuff J."/>
            <person name="Di Palma F."/>
            <person name="Fitzgerald S."/>
            <person name="Flicek P."/>
            <person name="Guttman M."/>
            <person name="Hubisz M.J."/>
            <person name="Jaffe D.B."/>
            <person name="Jungreis I."/>
            <person name="Kent W.J."/>
            <person name="Kostka D."/>
            <person name="Lara M."/>
            <person name="Martins A.L."/>
            <person name="Massingham T."/>
            <person name="Moltke I."/>
            <person name="Raney B.J."/>
            <person name="Rasmussen M.D."/>
            <person name="Robinson J."/>
            <person name="Stark A."/>
            <person name="Vilella A.J."/>
            <person name="Wen J."/>
            <person name="Xie X."/>
            <person name="Zody M.C."/>
            <person name="Baldwin J."/>
            <person name="Bloom T."/>
            <person name="Chin C.W."/>
            <person name="Heiman D."/>
            <person name="Nicol R."/>
            <person name="Nusbaum C."/>
            <person name="Young S."/>
            <person name="Wilkinson J."/>
            <person name="Worley K.C."/>
            <person name="Kovar C.L."/>
            <person name="Muzny D.M."/>
            <person name="Gibbs R.A."/>
            <person name="Cree A."/>
            <person name="Dihn H.H."/>
            <person name="Fowler G."/>
            <person name="Jhangiani S."/>
            <person name="Joshi V."/>
            <person name="Lee S."/>
            <person name="Lewis L.R."/>
            <person name="Nazareth L.V."/>
            <person name="Okwuonu G."/>
            <person name="Santibanez J."/>
            <person name="Warren W.C."/>
            <person name="Mardis E.R."/>
            <person name="Weinstock G.M."/>
            <person name="Wilson R.K."/>
            <person name="Delehaunty K."/>
            <person name="Dooling D."/>
            <person name="Fronik C."/>
            <person name="Fulton L."/>
            <person name="Fulton B."/>
            <person name="Graves T."/>
            <person name="Minx P."/>
            <person name="Sodergren E."/>
            <person name="Birney E."/>
            <person name="Margulies E.H."/>
            <person name="Herrero J."/>
            <person name="Green E.D."/>
            <person name="Haussler D."/>
            <person name="Siepel A."/>
            <person name="Goldman N."/>
            <person name="Pollard K.S."/>
            <person name="Pedersen J.S."/>
            <person name="Lander E.S."/>
            <person name="Kellis M."/>
        </authorList>
    </citation>
    <scope>NUCLEOTIDE SEQUENCE [LARGE SCALE GENOMIC DNA]</scope>
    <source>
        <strain evidence="3 4">Thorbecke inbred</strain>
    </source>
</reference>
<evidence type="ECO:0000313" key="3">
    <source>
        <dbReference type="Ensembl" id="ENSOCUP00000044658.1"/>
    </source>
</evidence>
<proteinExistence type="predicted"/>
<dbReference type="GO" id="GO:0005737">
    <property type="term" value="C:cytoplasm"/>
    <property type="evidence" value="ECO:0007669"/>
    <property type="project" value="TreeGrafter"/>
</dbReference>
<dbReference type="GeneTree" id="ENSGT00940000161642"/>
<dbReference type="Gene3D" id="1.25.10.10">
    <property type="entry name" value="Leucine-rich Repeat Variant"/>
    <property type="match status" value="1"/>
</dbReference>